<keyword evidence="3" id="KW-1185">Reference proteome</keyword>
<evidence type="ECO:0000313" key="2">
    <source>
        <dbReference type="EMBL" id="KAF2274567.1"/>
    </source>
</evidence>
<name>A0A6A6JE53_WESOR</name>
<reference evidence="2" key="1">
    <citation type="journal article" date="2020" name="Stud. Mycol.">
        <title>101 Dothideomycetes genomes: a test case for predicting lifestyles and emergence of pathogens.</title>
        <authorList>
            <person name="Haridas S."/>
            <person name="Albert R."/>
            <person name="Binder M."/>
            <person name="Bloem J."/>
            <person name="Labutti K."/>
            <person name="Salamov A."/>
            <person name="Andreopoulos B."/>
            <person name="Baker S."/>
            <person name="Barry K."/>
            <person name="Bills G."/>
            <person name="Bluhm B."/>
            <person name="Cannon C."/>
            <person name="Castanera R."/>
            <person name="Culley D."/>
            <person name="Daum C."/>
            <person name="Ezra D."/>
            <person name="Gonzalez J."/>
            <person name="Henrissat B."/>
            <person name="Kuo A."/>
            <person name="Liang C."/>
            <person name="Lipzen A."/>
            <person name="Lutzoni F."/>
            <person name="Magnuson J."/>
            <person name="Mondo S."/>
            <person name="Nolan M."/>
            <person name="Ohm R."/>
            <person name="Pangilinan J."/>
            <person name="Park H.-J."/>
            <person name="Ramirez L."/>
            <person name="Alfaro M."/>
            <person name="Sun H."/>
            <person name="Tritt A."/>
            <person name="Yoshinaga Y."/>
            <person name="Zwiers L.-H."/>
            <person name="Turgeon B."/>
            <person name="Goodwin S."/>
            <person name="Spatafora J."/>
            <person name="Crous P."/>
            <person name="Grigoriev I."/>
        </authorList>
    </citation>
    <scope>NUCLEOTIDE SEQUENCE</scope>
    <source>
        <strain evidence="2">CBS 379.55</strain>
    </source>
</reference>
<accession>A0A6A6JE53</accession>
<dbReference type="GeneID" id="54551966"/>
<gene>
    <name evidence="2" type="ORF">EI97DRAFT_435105</name>
</gene>
<dbReference type="EMBL" id="ML986502">
    <property type="protein sequence ID" value="KAF2274567.1"/>
    <property type="molecule type" value="Genomic_DNA"/>
</dbReference>
<proteinExistence type="predicted"/>
<protein>
    <submittedName>
        <fullName evidence="2">Uncharacterized protein</fullName>
    </submittedName>
</protein>
<dbReference type="OrthoDB" id="3800666at2759"/>
<feature type="chain" id="PRO_5025436219" evidence="1">
    <location>
        <begin position="21"/>
        <end position="608"/>
    </location>
</feature>
<dbReference type="RefSeq" id="XP_033652106.1">
    <property type="nucleotide sequence ID" value="XM_033798791.1"/>
</dbReference>
<sequence length="608" mass="67127">MLFLCLTAVLLCVSRHLVDARSVSAHSKVSNTARSTQSDWENDNSISAVSPPQDMAELKCIKGTGANKFPSPCRKSSTILPRQDGDFSQGLLTISTDSTVVHADQHLSDLVKNIIGSSTCPRRAKRGPRVFKRDAITDCIVTTATLLAQNAQYVHNVIELLQGNPIPAEIKHMDSLPQWSDEAQAAAFLRSALIGVGLLEQAFEVIDTATQLWFVYVTMNFAIQQIWNHPDNFKNFALGRSGSMKLSCPAVEDVSCSHVLCEGGDDAVCTAFLQGCSCTKSDCPTKTNGKYGLFCQECGGADSLSGRCNGNNGQYKGCACIEPDDDPYTVDNAAVSEFETIFKDGDFTFTPPPPAPDQITCYKQADGVKDDPTKWKFVDQALLDANIQEFCKDLGNLNNAAGGSFERSYNTDSLNSVIIRASWDTGYVTVENCTEQLRALSADCDWDPTENQYNWKWGGEFLKNSLHWYIIPQANRVAIYTGDGDNWWRDGDDRHWRTITQQKTGNDIATPRVGKNGKPYDMIILHQCLHDMRRRNWDGGQPHDCAGLVNFSGSGTIIYNSWTDCFDNTWQLNSWGWMQMGVVTMYGEHRGGAAGPAGAHCWQGTDKF</sequence>
<keyword evidence="1" id="KW-0732">Signal</keyword>
<evidence type="ECO:0000313" key="3">
    <source>
        <dbReference type="Proteomes" id="UP000800097"/>
    </source>
</evidence>
<feature type="signal peptide" evidence="1">
    <location>
        <begin position="1"/>
        <end position="20"/>
    </location>
</feature>
<evidence type="ECO:0000256" key="1">
    <source>
        <dbReference type="SAM" id="SignalP"/>
    </source>
</evidence>
<dbReference type="Pfam" id="PF18647">
    <property type="entry name" value="Fungal_lectin_2"/>
    <property type="match status" value="1"/>
</dbReference>
<dbReference type="AlphaFoldDB" id="A0A6A6JE53"/>
<dbReference type="Proteomes" id="UP000800097">
    <property type="component" value="Unassembled WGS sequence"/>
</dbReference>
<organism evidence="2 3">
    <name type="scientific">Westerdykella ornata</name>
    <dbReference type="NCBI Taxonomy" id="318751"/>
    <lineage>
        <taxon>Eukaryota</taxon>
        <taxon>Fungi</taxon>
        <taxon>Dikarya</taxon>
        <taxon>Ascomycota</taxon>
        <taxon>Pezizomycotina</taxon>
        <taxon>Dothideomycetes</taxon>
        <taxon>Pleosporomycetidae</taxon>
        <taxon>Pleosporales</taxon>
        <taxon>Sporormiaceae</taxon>
        <taxon>Westerdykella</taxon>
    </lineage>
</organism>